<gene>
    <name evidence="2" type="ORF">HP552_27645</name>
</gene>
<dbReference type="EMBL" id="JABMCB010000202">
    <property type="protein sequence ID" value="NUU78987.1"/>
    <property type="molecule type" value="Genomic_DNA"/>
</dbReference>
<dbReference type="RefSeq" id="WP_175398584.1">
    <property type="nucleotide sequence ID" value="NZ_JABMCB010000202.1"/>
</dbReference>
<evidence type="ECO:0000313" key="3">
    <source>
        <dbReference type="Proteomes" id="UP000526125"/>
    </source>
</evidence>
<keyword evidence="1" id="KW-0472">Membrane</keyword>
<feature type="transmembrane region" description="Helical" evidence="1">
    <location>
        <begin position="5"/>
        <end position="22"/>
    </location>
</feature>
<accession>A0A7Y6C1R7</accession>
<keyword evidence="3" id="KW-1185">Reference proteome</keyword>
<proteinExistence type="predicted"/>
<name>A0A7Y6C1R7_9BACL</name>
<sequence length="168" mass="19501">MKRKIIYIISILIIICGLAYVYEEKSQDKQNDNPHTLYLLNGVIWQTQLRISDTLTYAVENNKLETEFVRSLLTLYGYESDALHVALDKKYQHLLNGSNTSDYIYVKIKKNNPTVQQMDLLKKLSILYKDLSLQQSQLINEDGIFNEKIWGNILSIDNEINTLVSLIK</sequence>
<evidence type="ECO:0000256" key="1">
    <source>
        <dbReference type="SAM" id="Phobius"/>
    </source>
</evidence>
<keyword evidence="1" id="KW-0812">Transmembrane</keyword>
<comment type="caution">
    <text evidence="2">The sequence shown here is derived from an EMBL/GenBank/DDBJ whole genome shotgun (WGS) entry which is preliminary data.</text>
</comment>
<protein>
    <submittedName>
        <fullName evidence="2">Uncharacterized protein</fullName>
    </submittedName>
</protein>
<keyword evidence="1" id="KW-1133">Transmembrane helix</keyword>
<dbReference type="AlphaFoldDB" id="A0A7Y6C1R7"/>
<evidence type="ECO:0000313" key="2">
    <source>
        <dbReference type="EMBL" id="NUU78987.1"/>
    </source>
</evidence>
<organism evidence="2 3">
    <name type="scientific">Paenibacillus xylanilyticus</name>
    <dbReference type="NCBI Taxonomy" id="248903"/>
    <lineage>
        <taxon>Bacteria</taxon>
        <taxon>Bacillati</taxon>
        <taxon>Bacillota</taxon>
        <taxon>Bacilli</taxon>
        <taxon>Bacillales</taxon>
        <taxon>Paenibacillaceae</taxon>
        <taxon>Paenibacillus</taxon>
    </lineage>
</organism>
<dbReference type="Proteomes" id="UP000526125">
    <property type="component" value="Unassembled WGS sequence"/>
</dbReference>
<reference evidence="2 3" key="1">
    <citation type="submission" date="2020-05" db="EMBL/GenBank/DDBJ databases">
        <title>Genome Sequencing of Type Strains.</title>
        <authorList>
            <person name="Lemaire J.F."/>
            <person name="Inderbitzin P."/>
            <person name="Gregorio O.A."/>
            <person name="Collins S.B."/>
            <person name="Wespe N."/>
            <person name="Knight-Connoni V."/>
        </authorList>
    </citation>
    <scope>NUCLEOTIDE SEQUENCE [LARGE SCALE GENOMIC DNA]</scope>
    <source>
        <strain evidence="2 3">LMG 21957</strain>
    </source>
</reference>